<proteinExistence type="predicted"/>
<dbReference type="EMBL" id="KV427641">
    <property type="protein sequence ID" value="KZT03731.1"/>
    <property type="molecule type" value="Genomic_DNA"/>
</dbReference>
<keyword evidence="3" id="KW-1185">Reference proteome</keyword>
<name>A0A165CY95_9APHY</name>
<dbReference type="InParanoid" id="A0A165CY95"/>
<dbReference type="GeneID" id="63831604"/>
<evidence type="ECO:0000313" key="3">
    <source>
        <dbReference type="Proteomes" id="UP000076871"/>
    </source>
</evidence>
<dbReference type="Proteomes" id="UP000076871">
    <property type="component" value="Unassembled WGS sequence"/>
</dbReference>
<evidence type="ECO:0000256" key="1">
    <source>
        <dbReference type="SAM" id="MobiDB-lite"/>
    </source>
</evidence>
<reference evidence="2 3" key="1">
    <citation type="journal article" date="2016" name="Mol. Biol. Evol.">
        <title>Comparative Genomics of Early-Diverging Mushroom-Forming Fungi Provides Insights into the Origins of Lignocellulose Decay Capabilities.</title>
        <authorList>
            <person name="Nagy L.G."/>
            <person name="Riley R."/>
            <person name="Tritt A."/>
            <person name="Adam C."/>
            <person name="Daum C."/>
            <person name="Floudas D."/>
            <person name="Sun H."/>
            <person name="Yadav J.S."/>
            <person name="Pangilinan J."/>
            <person name="Larsson K.H."/>
            <person name="Matsuura K."/>
            <person name="Barry K."/>
            <person name="Labutti K."/>
            <person name="Kuo R."/>
            <person name="Ohm R.A."/>
            <person name="Bhattacharya S.S."/>
            <person name="Shirouzu T."/>
            <person name="Yoshinaga Y."/>
            <person name="Martin F.M."/>
            <person name="Grigoriev I.V."/>
            <person name="Hibbett D.S."/>
        </authorList>
    </citation>
    <scope>NUCLEOTIDE SEQUENCE [LARGE SCALE GENOMIC DNA]</scope>
    <source>
        <strain evidence="2 3">93-53</strain>
    </source>
</reference>
<protein>
    <submittedName>
        <fullName evidence="2">Uncharacterized protein</fullName>
    </submittedName>
</protein>
<accession>A0A165CY95</accession>
<feature type="region of interest" description="Disordered" evidence="1">
    <location>
        <begin position="202"/>
        <end position="277"/>
    </location>
</feature>
<sequence length="405" mass="45208">MDLPATPLSPKWGWLPLTRTSRATDIAPATPRKVPTASRSVDHPLPPVPQDLSPSYLWDESLFMQADTCAPSYGLDSAPFSLDGTYSPTGSELPTFGYTIPDMPVGVAGDWPIPPASLSSITSSPDAGSSWSSIAPRYSRTLPEPKMLSDPLLVGPSAVEGLTWSNDFDFTLPPDAPEYPSAPALAPLQTLMQNAPLPDAVQHRPAKKARSLPPASAESLSKAGSSSIRSSSMQQFVRRRRNEALAAKLGAKATSRKRKHREENDENAPPAESDGQQADEGDLVLWDLFRKKEVQCNRKQHCRFRARGCPWTFDEVKDLKRHEDDRSHFDDRMVMKCAPVMLYHCPWPGCDYASQRDYCLKAHWKAITRGCVAHLIEDPRWPYKSLEDLHRHLREYPAYFQCPEF</sequence>
<gene>
    <name evidence="2" type="ORF">LAESUDRAFT_814402</name>
</gene>
<dbReference type="AlphaFoldDB" id="A0A165CY95"/>
<dbReference type="RefSeq" id="XP_040761471.1">
    <property type="nucleotide sequence ID" value="XM_040914577.1"/>
</dbReference>
<feature type="compositionally biased region" description="Low complexity" evidence="1">
    <location>
        <begin position="215"/>
        <end position="232"/>
    </location>
</feature>
<organism evidence="2 3">
    <name type="scientific">Laetiporus sulphureus 93-53</name>
    <dbReference type="NCBI Taxonomy" id="1314785"/>
    <lineage>
        <taxon>Eukaryota</taxon>
        <taxon>Fungi</taxon>
        <taxon>Dikarya</taxon>
        <taxon>Basidiomycota</taxon>
        <taxon>Agaricomycotina</taxon>
        <taxon>Agaricomycetes</taxon>
        <taxon>Polyporales</taxon>
        <taxon>Laetiporus</taxon>
    </lineage>
</organism>
<feature type="region of interest" description="Disordered" evidence="1">
    <location>
        <begin position="24"/>
        <end position="48"/>
    </location>
</feature>
<evidence type="ECO:0000313" key="2">
    <source>
        <dbReference type="EMBL" id="KZT03731.1"/>
    </source>
</evidence>